<dbReference type="InterPro" id="IPR037460">
    <property type="entry name" value="SEST-like"/>
</dbReference>
<sequence>MFQPSSGLPGATRLPAVSEPEISSNGENAGDLQGRTQSRFRPTVGQPRFGTLTIGGVDVQFPEILRSCIYDLGPIKPCEEQLSDTWQLLRAPELVTVIEQVINTAIRAGRKQYWGSRFKLYVTGYNTFFNADTEICSNRTFSIWGQPSKNALLLTKELRHEFSRMTAALNIVIQQAVARQAPYGASYVDWQKPDALAKHRFCEPTVVEPDKNREDTWFFHLSHICDTPTKWCDALCRALDHHVKSCKQLQIKYKTDPMSMARGRDNALWDPLSVLSNDSDVHVAMLSEVGRIFHPTYEAHTHIRDVIEGMLDLEAVQIFAAPPVIATNVTLPKPTKTNVVRPTWMLSRYVSDTIAPSPTPTSASAGTSPSAPAPVFTSISPSGIAPLPKPQPAPSSSNTVPPASMCVGYKFWFTHFEILGSFAGPAIGQDDQGGVSGLGLLEQLRGCGSVTQWHFDSRYNASDYAWQATGRLPVTFRTGCVRRAIHSAGGPKVNMQGCYHEASRNSKRDVIGHAGVRSDAQPRLPSATAHPNPGSQASSRIAAATTAFRGSDEDWVAKVANESVAIGMDNETRHGEVMGKMTQGTIPLHGSSATAKAPLSIPSSLNVQVATLTRSWHALPAQVPPPAPKHTEVREPTVKRYDTHWDVWYTDFEIIGANFSEPAFQRGEGLRQWVKRCGTLTYWEMYLNENDKSFVVRGRLPVFTAHRLTQAIGYAGGPKNYGRTTWCSGIKLFFLPWPI</sequence>
<keyword evidence="3" id="KW-1185">Reference proteome</keyword>
<dbReference type="PANTHER" id="PTHR37981:SF1">
    <property type="entry name" value="SGNH HYDROLASE-TYPE ESTERASE DOMAIN-CONTAINING PROTEIN"/>
    <property type="match status" value="1"/>
</dbReference>
<dbReference type="PANTHER" id="PTHR37981">
    <property type="entry name" value="LIPASE 2"/>
    <property type="match status" value="1"/>
</dbReference>
<comment type="caution">
    <text evidence="2">The sequence shown here is derived from an EMBL/GenBank/DDBJ whole genome shotgun (WGS) entry which is preliminary data.</text>
</comment>
<feature type="region of interest" description="Disordered" evidence="1">
    <location>
        <begin position="1"/>
        <end position="44"/>
    </location>
</feature>
<dbReference type="SUPFAM" id="SSF52266">
    <property type="entry name" value="SGNH hydrolase"/>
    <property type="match status" value="1"/>
</dbReference>
<gene>
    <name evidence="2" type="ORF">B0A48_04339</name>
</gene>
<evidence type="ECO:0000313" key="3">
    <source>
        <dbReference type="Proteomes" id="UP000192596"/>
    </source>
</evidence>
<accession>A0A1V8TFD1</accession>
<evidence type="ECO:0000256" key="1">
    <source>
        <dbReference type="SAM" id="MobiDB-lite"/>
    </source>
</evidence>
<reference evidence="3" key="1">
    <citation type="submission" date="2017-03" db="EMBL/GenBank/DDBJ databases">
        <title>Genomes of endolithic fungi from Antarctica.</title>
        <authorList>
            <person name="Coleine C."/>
            <person name="Masonjones S."/>
            <person name="Stajich J.E."/>
        </authorList>
    </citation>
    <scope>NUCLEOTIDE SEQUENCE [LARGE SCALE GENOMIC DNA]</scope>
    <source>
        <strain evidence="3">CCFEE 5527</strain>
    </source>
</reference>
<dbReference type="EMBL" id="NAJO01000009">
    <property type="protein sequence ID" value="OQO09984.1"/>
    <property type="molecule type" value="Genomic_DNA"/>
</dbReference>
<dbReference type="OrthoDB" id="3886018at2759"/>
<evidence type="ECO:0000313" key="2">
    <source>
        <dbReference type="EMBL" id="OQO09984.1"/>
    </source>
</evidence>
<proteinExistence type="predicted"/>
<dbReference type="InterPro" id="IPR036514">
    <property type="entry name" value="SGNH_hydro_sf"/>
</dbReference>
<dbReference type="GO" id="GO:0016788">
    <property type="term" value="F:hydrolase activity, acting on ester bonds"/>
    <property type="evidence" value="ECO:0007669"/>
    <property type="project" value="InterPro"/>
</dbReference>
<protein>
    <submittedName>
        <fullName evidence="2">Uncharacterized protein</fullName>
    </submittedName>
</protein>
<organism evidence="2 3">
    <name type="scientific">Cryoendolithus antarcticus</name>
    <dbReference type="NCBI Taxonomy" id="1507870"/>
    <lineage>
        <taxon>Eukaryota</taxon>
        <taxon>Fungi</taxon>
        <taxon>Dikarya</taxon>
        <taxon>Ascomycota</taxon>
        <taxon>Pezizomycotina</taxon>
        <taxon>Dothideomycetes</taxon>
        <taxon>Dothideomycetidae</taxon>
        <taxon>Cladosporiales</taxon>
        <taxon>Cladosporiaceae</taxon>
        <taxon>Cryoendolithus</taxon>
    </lineage>
</organism>
<dbReference type="GO" id="GO:0006629">
    <property type="term" value="P:lipid metabolic process"/>
    <property type="evidence" value="ECO:0007669"/>
    <property type="project" value="TreeGrafter"/>
</dbReference>
<feature type="region of interest" description="Disordered" evidence="1">
    <location>
        <begin position="518"/>
        <end position="539"/>
    </location>
</feature>
<dbReference type="STRING" id="1507870.A0A1V8TFD1"/>
<dbReference type="InParanoid" id="A0A1V8TFD1"/>
<dbReference type="Proteomes" id="UP000192596">
    <property type="component" value="Unassembled WGS sequence"/>
</dbReference>
<name>A0A1V8TFD1_9PEZI</name>
<dbReference type="Gene3D" id="3.40.50.1110">
    <property type="entry name" value="SGNH hydrolase"/>
    <property type="match status" value="1"/>
</dbReference>
<dbReference type="AlphaFoldDB" id="A0A1V8TFD1"/>